<protein>
    <submittedName>
        <fullName evidence="2">AhpD family alkylhydroperoxidase</fullName>
    </submittedName>
</protein>
<feature type="domain" description="Carboxymuconolactone decarboxylase-like" evidence="1">
    <location>
        <begin position="121"/>
        <end position="182"/>
    </location>
</feature>
<comment type="caution">
    <text evidence="2">The sequence shown here is derived from an EMBL/GenBank/DDBJ whole genome shotgun (WGS) entry which is preliminary data.</text>
</comment>
<dbReference type="Gene3D" id="1.20.1290.10">
    <property type="entry name" value="AhpD-like"/>
    <property type="match status" value="2"/>
</dbReference>
<keyword evidence="3" id="KW-1185">Reference proteome</keyword>
<dbReference type="InterPro" id="IPR004675">
    <property type="entry name" value="AhpD_core"/>
</dbReference>
<sequence length="189" mass="21060">MATYQEVRTNLGKALKKAPKPFRKYRNFADEVWSGGSLDPKTKEIIAVAVTHVTKCSYCVDYHTKKAKEAGASVEELVEAAVISASIQAYPLPDDEEHLREFSSLSAEEFFTYPINEDCFHLDGKTKTLIGLSISYALKSRYHIALFKEQAVIRSISEEEIKETSRIASALLAGAAIRHIDEVLLAYGE</sequence>
<proteinExistence type="predicted"/>
<dbReference type="RefSeq" id="WP_204419018.1">
    <property type="nucleotide sequence ID" value="NZ_JAFBED010000012.1"/>
</dbReference>
<evidence type="ECO:0000313" key="3">
    <source>
        <dbReference type="Proteomes" id="UP000737402"/>
    </source>
</evidence>
<organism evidence="2 3">
    <name type="scientific">Sutcliffiella tianshenii</name>
    <dbReference type="NCBI Taxonomy" id="1463404"/>
    <lineage>
        <taxon>Bacteria</taxon>
        <taxon>Bacillati</taxon>
        <taxon>Bacillota</taxon>
        <taxon>Bacilli</taxon>
        <taxon>Bacillales</taxon>
        <taxon>Bacillaceae</taxon>
        <taxon>Sutcliffiella</taxon>
    </lineage>
</organism>
<feature type="domain" description="Carboxymuconolactone decarboxylase-like" evidence="1">
    <location>
        <begin position="22"/>
        <end position="91"/>
    </location>
</feature>
<dbReference type="PANTHER" id="PTHR33930">
    <property type="entry name" value="ALKYL HYDROPEROXIDE REDUCTASE AHPD"/>
    <property type="match status" value="1"/>
</dbReference>
<dbReference type="Proteomes" id="UP000737402">
    <property type="component" value="Unassembled WGS sequence"/>
</dbReference>
<dbReference type="EMBL" id="JAFBED010000012">
    <property type="protein sequence ID" value="MBM7621951.1"/>
    <property type="molecule type" value="Genomic_DNA"/>
</dbReference>
<dbReference type="InterPro" id="IPR003779">
    <property type="entry name" value="CMD-like"/>
</dbReference>
<evidence type="ECO:0000259" key="1">
    <source>
        <dbReference type="Pfam" id="PF02627"/>
    </source>
</evidence>
<dbReference type="Pfam" id="PF02627">
    <property type="entry name" value="CMD"/>
    <property type="match status" value="2"/>
</dbReference>
<dbReference type="InterPro" id="IPR029032">
    <property type="entry name" value="AhpD-like"/>
</dbReference>
<dbReference type="SUPFAM" id="SSF69118">
    <property type="entry name" value="AhpD-like"/>
    <property type="match status" value="2"/>
</dbReference>
<name>A0ABS2P513_9BACI</name>
<dbReference type="PANTHER" id="PTHR33930:SF2">
    <property type="entry name" value="BLR3452 PROTEIN"/>
    <property type="match status" value="1"/>
</dbReference>
<dbReference type="NCBIfam" id="TIGR00778">
    <property type="entry name" value="ahpD_dom"/>
    <property type="match status" value="1"/>
</dbReference>
<accession>A0ABS2P513</accession>
<evidence type="ECO:0000313" key="2">
    <source>
        <dbReference type="EMBL" id="MBM7621951.1"/>
    </source>
</evidence>
<reference evidence="2 3" key="1">
    <citation type="submission" date="2021-01" db="EMBL/GenBank/DDBJ databases">
        <title>Genomic Encyclopedia of Type Strains, Phase IV (KMG-IV): sequencing the most valuable type-strain genomes for metagenomic binning, comparative biology and taxonomic classification.</title>
        <authorList>
            <person name="Goeker M."/>
        </authorList>
    </citation>
    <scope>NUCLEOTIDE SEQUENCE [LARGE SCALE GENOMIC DNA]</scope>
    <source>
        <strain evidence="2 3">DSM 25879</strain>
    </source>
</reference>
<gene>
    <name evidence="2" type="ORF">JOC95_003859</name>
</gene>